<proteinExistence type="predicted"/>
<evidence type="ECO:0000313" key="4">
    <source>
        <dbReference type="EMBL" id="MEQ2172024.1"/>
    </source>
</evidence>
<evidence type="ECO:0000256" key="1">
    <source>
        <dbReference type="PROSITE-ProRule" id="PRU00076"/>
    </source>
</evidence>
<feature type="non-terminal residue" evidence="4">
    <location>
        <position position="1"/>
    </location>
</feature>
<keyword evidence="2" id="KW-0732">Signal</keyword>
<gene>
    <name evidence="4" type="ORF">GOODEAATRI_016653</name>
</gene>
<dbReference type="PROSITE" id="PS01186">
    <property type="entry name" value="EGF_2"/>
    <property type="match status" value="1"/>
</dbReference>
<accession>A0ABV0NKW5</accession>
<feature type="signal peptide" evidence="2">
    <location>
        <begin position="1"/>
        <end position="22"/>
    </location>
</feature>
<dbReference type="Proteomes" id="UP001476798">
    <property type="component" value="Unassembled WGS sequence"/>
</dbReference>
<dbReference type="PROSITE" id="PS50026">
    <property type="entry name" value="EGF_3"/>
    <property type="match status" value="1"/>
</dbReference>
<evidence type="ECO:0000259" key="3">
    <source>
        <dbReference type="PROSITE" id="PS50026"/>
    </source>
</evidence>
<protein>
    <recommendedName>
        <fullName evidence="3">EGF-like domain-containing protein</fullName>
    </recommendedName>
</protein>
<keyword evidence="1" id="KW-1015">Disulfide bond</keyword>
<dbReference type="PANTHER" id="PTHR40472">
    <property type="entry name" value="RICIN B-TYPE LECTIN DOMAIN-CONTAINING PROTEIN"/>
    <property type="match status" value="1"/>
</dbReference>
<dbReference type="PROSITE" id="PS00022">
    <property type="entry name" value="EGF_1"/>
    <property type="match status" value="1"/>
</dbReference>
<feature type="disulfide bond" evidence="1">
    <location>
        <begin position="493"/>
        <end position="502"/>
    </location>
</feature>
<name>A0ABV0NKW5_9TELE</name>
<organism evidence="4 5">
    <name type="scientific">Goodea atripinnis</name>
    <dbReference type="NCBI Taxonomy" id="208336"/>
    <lineage>
        <taxon>Eukaryota</taxon>
        <taxon>Metazoa</taxon>
        <taxon>Chordata</taxon>
        <taxon>Craniata</taxon>
        <taxon>Vertebrata</taxon>
        <taxon>Euteleostomi</taxon>
        <taxon>Actinopterygii</taxon>
        <taxon>Neopterygii</taxon>
        <taxon>Teleostei</taxon>
        <taxon>Neoteleostei</taxon>
        <taxon>Acanthomorphata</taxon>
        <taxon>Ovalentaria</taxon>
        <taxon>Atherinomorphae</taxon>
        <taxon>Cyprinodontiformes</taxon>
        <taxon>Goodeidae</taxon>
        <taxon>Goodea</taxon>
    </lineage>
</organism>
<dbReference type="InterPro" id="IPR039051">
    <property type="entry name" value="SE-CTX-like"/>
</dbReference>
<keyword evidence="5" id="KW-1185">Reference proteome</keyword>
<reference evidence="4 5" key="1">
    <citation type="submission" date="2021-06" db="EMBL/GenBank/DDBJ databases">
        <authorList>
            <person name="Palmer J.M."/>
        </authorList>
    </citation>
    <scope>NUCLEOTIDE SEQUENCE [LARGE SCALE GENOMIC DNA]</scope>
    <source>
        <strain evidence="4 5">GA_2019</strain>
        <tissue evidence="4">Muscle</tissue>
    </source>
</reference>
<comment type="caution">
    <text evidence="4">The sequence shown here is derived from an EMBL/GenBank/DDBJ whole genome shotgun (WGS) entry which is preliminary data.</text>
</comment>
<dbReference type="EMBL" id="JAHRIO010041281">
    <property type="protein sequence ID" value="MEQ2172024.1"/>
    <property type="molecule type" value="Genomic_DNA"/>
</dbReference>
<evidence type="ECO:0000313" key="5">
    <source>
        <dbReference type="Proteomes" id="UP001476798"/>
    </source>
</evidence>
<comment type="caution">
    <text evidence="1">Lacks conserved residue(s) required for the propagation of feature annotation.</text>
</comment>
<dbReference type="InterPro" id="IPR000742">
    <property type="entry name" value="EGF"/>
</dbReference>
<keyword evidence="1" id="KW-0245">EGF-like domain</keyword>
<feature type="domain" description="EGF-like" evidence="3">
    <location>
        <begin position="463"/>
        <end position="503"/>
    </location>
</feature>
<dbReference type="PANTHER" id="PTHR40472:SF6">
    <property type="entry name" value="RICIN B-TYPE LECTIN DOMAIN-CONTAINING PROTEIN"/>
    <property type="match status" value="1"/>
</dbReference>
<feature type="chain" id="PRO_5046202119" description="EGF-like domain-containing protein" evidence="2">
    <location>
        <begin position="23"/>
        <end position="525"/>
    </location>
</feature>
<evidence type="ECO:0000256" key="2">
    <source>
        <dbReference type="SAM" id="SignalP"/>
    </source>
</evidence>
<sequence length="525" mass="59585">MVSSGLVLLLLVLSSFLISSLSVPQLSNQQETRSLQKRGKKLETAKTATKYILKILIAAKPFIALIPGAGGNLSALIEVASAIAGSSTDKQLQNYVKLEFDSLNLKIDEHQKQSEWNTWASGQYAKLEKDINLAWNKLQELVKNCAKPCAESLKKDGKDKTIKTYFKKAEKYVDELHYYIVGKTVFSPKFEKLLKDHVRCHENSIKIYSTATARLMYKAITMTHFYNRFNNIATNEDNLANKAHDISAAMFQIHKNCISDPDPYVELDVKDRIKESVKRKELAVNIRMYLDSTYNKYNWMVVAFLTDNSNHTSIFTKWRNRHILTGFTVAEIGKTSVAVAKQAKGNYKKTVQVKNAIKECYDKTVTCDKVKAKLDNCAKEVDGIKVKDMYSAIHAYIHKKHDSARALEVVEAPTEEYLDSQAQHNIPYIYTGECSLISILGKIDVLNIGHFRVLIKSDEEWMKVDPCKDVKCGGKQRGKCVPVKNALIGLCQCQKGYYGESCEENMEDYKKSFLVKKSQKHERKP</sequence>